<reference evidence="1 2" key="1">
    <citation type="journal article" date="2020" name="ISME J.">
        <title>Comparative genomics reveals insights into cyanobacterial evolution and habitat adaptation.</title>
        <authorList>
            <person name="Chen M.Y."/>
            <person name="Teng W.K."/>
            <person name="Zhao L."/>
            <person name="Hu C.X."/>
            <person name="Zhou Y.K."/>
            <person name="Han B.P."/>
            <person name="Song L.R."/>
            <person name="Shu W.S."/>
        </authorList>
    </citation>
    <scope>NUCLEOTIDE SEQUENCE [LARGE SCALE GENOMIC DNA]</scope>
    <source>
        <strain evidence="1 2">FACHB-1370</strain>
    </source>
</reference>
<dbReference type="SUPFAM" id="SSF57938">
    <property type="entry name" value="DnaJ/Hsp40 cysteine-rich domain"/>
    <property type="match status" value="1"/>
</dbReference>
<evidence type="ECO:0000313" key="2">
    <source>
        <dbReference type="Proteomes" id="UP000641954"/>
    </source>
</evidence>
<dbReference type="Proteomes" id="UP000641954">
    <property type="component" value="Unassembled WGS sequence"/>
</dbReference>
<accession>A0ABR8EFX9</accession>
<evidence type="ECO:0008006" key="3">
    <source>
        <dbReference type="Google" id="ProtNLM"/>
    </source>
</evidence>
<protein>
    <recommendedName>
        <fullName evidence="3">Molecular chaperone DnaJ</fullName>
    </recommendedName>
</protein>
<name>A0ABR8EFX9_9CYAN</name>
<evidence type="ECO:0000313" key="1">
    <source>
        <dbReference type="EMBL" id="MBD2545390.1"/>
    </source>
</evidence>
<gene>
    <name evidence="1" type="ORF">H6G72_16420</name>
</gene>
<keyword evidence="2" id="KW-1185">Reference proteome</keyword>
<comment type="caution">
    <text evidence="1">The sequence shown here is derived from an EMBL/GenBank/DDBJ whole genome shotgun (WGS) entry which is preliminary data.</text>
</comment>
<dbReference type="Gene3D" id="2.10.230.10">
    <property type="entry name" value="Heat shock protein DnaJ, cysteine-rich domain"/>
    <property type="match status" value="1"/>
</dbReference>
<proteinExistence type="predicted"/>
<sequence length="60" mass="6870">MAHKTAHQTAYKKCHHCEGKGYIEIRDCSAEVQREETCSFCQGTGEIEIINPEKNQPENF</sequence>
<dbReference type="EMBL" id="JACJSK010000022">
    <property type="protein sequence ID" value="MBD2545390.1"/>
    <property type="molecule type" value="Genomic_DNA"/>
</dbReference>
<organism evidence="1 2">
    <name type="scientific">Planktothricoides raciborskii FACHB-1370</name>
    <dbReference type="NCBI Taxonomy" id="2949576"/>
    <lineage>
        <taxon>Bacteria</taxon>
        <taxon>Bacillati</taxon>
        <taxon>Cyanobacteriota</taxon>
        <taxon>Cyanophyceae</taxon>
        <taxon>Oscillatoriophycideae</taxon>
        <taxon>Oscillatoriales</taxon>
        <taxon>Oscillatoriaceae</taxon>
        <taxon>Planktothricoides</taxon>
    </lineage>
</organism>
<dbReference type="InterPro" id="IPR036410">
    <property type="entry name" value="HSP_DnaJ_Cys-rich_dom_sf"/>
</dbReference>